<keyword evidence="4 6" id="KW-1133">Transmembrane helix</keyword>
<keyword evidence="5 6" id="KW-0472">Membrane</keyword>
<evidence type="ECO:0000256" key="3">
    <source>
        <dbReference type="ARBA" id="ARBA00022692"/>
    </source>
</evidence>
<feature type="transmembrane region" description="Helical" evidence="6">
    <location>
        <begin position="183"/>
        <end position="203"/>
    </location>
</feature>
<dbReference type="EMBL" id="ML996101">
    <property type="protein sequence ID" value="KAF2740224.1"/>
    <property type="molecule type" value="Genomic_DNA"/>
</dbReference>
<feature type="transmembrane region" description="Helical" evidence="6">
    <location>
        <begin position="152"/>
        <end position="174"/>
    </location>
</feature>
<dbReference type="Gene3D" id="1.20.1250.20">
    <property type="entry name" value="MFS general substrate transporter like domains"/>
    <property type="match status" value="2"/>
</dbReference>
<accession>A0A9P4RBH8</accession>
<dbReference type="AlphaFoldDB" id="A0A9P4RBH8"/>
<dbReference type="GO" id="GO:0022857">
    <property type="term" value="F:transmembrane transporter activity"/>
    <property type="evidence" value="ECO:0007669"/>
    <property type="project" value="InterPro"/>
</dbReference>
<name>A0A9P4RBH8_9PLEO</name>
<feature type="transmembrane region" description="Helical" evidence="6">
    <location>
        <begin position="320"/>
        <end position="342"/>
    </location>
</feature>
<dbReference type="FunFam" id="1.20.1250.20:FF:000013">
    <property type="entry name" value="MFS general substrate transporter"/>
    <property type="match status" value="1"/>
</dbReference>
<dbReference type="InterPro" id="IPR020846">
    <property type="entry name" value="MFS_dom"/>
</dbReference>
<dbReference type="PANTHER" id="PTHR43791">
    <property type="entry name" value="PERMEASE-RELATED"/>
    <property type="match status" value="1"/>
</dbReference>
<feature type="transmembrane region" description="Helical" evidence="6">
    <location>
        <begin position="444"/>
        <end position="468"/>
    </location>
</feature>
<evidence type="ECO:0000256" key="2">
    <source>
        <dbReference type="ARBA" id="ARBA00022448"/>
    </source>
</evidence>
<dbReference type="SUPFAM" id="SSF103473">
    <property type="entry name" value="MFS general substrate transporter"/>
    <property type="match status" value="1"/>
</dbReference>
<protein>
    <submittedName>
        <fullName evidence="8">Retrograde regulation protein 2</fullName>
    </submittedName>
</protein>
<sequence length="491" mass="54509">MKTATANNMENMKPVDVEKTEQLQFEQSHTSPQLSPLDAAADARVKQIKWKVDLRLSAILALMYVVNQIDRTNLPNAVIAGMREDLNLVGNRYTVIVLVFFPFYTLINPVATVLARKFGPRPFLAGCTLTFGLVVIGFGLVRDWKAQVGLRIALGVLEGCFFPCALFLVSMWYVRAEVAKRNAVFYLLGNSLGGFGGVLAYGLSQMDGVLGHEGWRWIFLWEGIITIIIAIIGYVMLVDFPEEAHKSWKFLSDDEIKIMIDRVEQDRGDAHVTEFNIWRYLAQGKDWKIWCFAANFGLAGLVVYSVAYFLPIIFIDELRFSVVMSQCLTAPCYAFSFILGLTEAWISDKYNTRGSIIIFNAVLEIIGIAVLGYAHQPAVRYFGAYLVTAGANSNVCASMTYQANNVVGQWRRAFTSATIVASGGIGGIIGTVCFRPEDAPQYRPGLYTCFTAAALTICSVVATTTYMWSMNRKQASGKVIIEGVPGFRYTL</sequence>
<dbReference type="GO" id="GO:0016020">
    <property type="term" value="C:membrane"/>
    <property type="evidence" value="ECO:0007669"/>
    <property type="project" value="UniProtKB-SubCell"/>
</dbReference>
<evidence type="ECO:0000259" key="7">
    <source>
        <dbReference type="PROSITE" id="PS50850"/>
    </source>
</evidence>
<proteinExistence type="predicted"/>
<evidence type="ECO:0000313" key="8">
    <source>
        <dbReference type="EMBL" id="KAF2740224.1"/>
    </source>
</evidence>
<feature type="domain" description="Major facilitator superfamily (MFS) profile" evidence="7">
    <location>
        <begin position="56"/>
        <end position="471"/>
    </location>
</feature>
<comment type="caution">
    <text evidence="8">The sequence shown here is derived from an EMBL/GenBank/DDBJ whole genome shotgun (WGS) entry which is preliminary data.</text>
</comment>
<keyword evidence="9" id="KW-1185">Reference proteome</keyword>
<dbReference type="InterPro" id="IPR036259">
    <property type="entry name" value="MFS_trans_sf"/>
</dbReference>
<evidence type="ECO:0000256" key="5">
    <source>
        <dbReference type="ARBA" id="ARBA00023136"/>
    </source>
</evidence>
<dbReference type="OrthoDB" id="3639251at2759"/>
<feature type="transmembrane region" description="Helical" evidence="6">
    <location>
        <begin position="381"/>
        <end position="401"/>
    </location>
</feature>
<evidence type="ECO:0000256" key="6">
    <source>
        <dbReference type="SAM" id="Phobius"/>
    </source>
</evidence>
<feature type="transmembrane region" description="Helical" evidence="6">
    <location>
        <begin position="354"/>
        <end position="375"/>
    </location>
</feature>
<dbReference type="PROSITE" id="PS50850">
    <property type="entry name" value="MFS"/>
    <property type="match status" value="1"/>
</dbReference>
<keyword evidence="2" id="KW-0813">Transport</keyword>
<reference evidence="8" key="1">
    <citation type="journal article" date="2020" name="Stud. Mycol.">
        <title>101 Dothideomycetes genomes: a test case for predicting lifestyles and emergence of pathogens.</title>
        <authorList>
            <person name="Haridas S."/>
            <person name="Albert R."/>
            <person name="Binder M."/>
            <person name="Bloem J."/>
            <person name="Labutti K."/>
            <person name="Salamov A."/>
            <person name="Andreopoulos B."/>
            <person name="Baker S."/>
            <person name="Barry K."/>
            <person name="Bills G."/>
            <person name="Bluhm B."/>
            <person name="Cannon C."/>
            <person name="Castanera R."/>
            <person name="Culley D."/>
            <person name="Daum C."/>
            <person name="Ezra D."/>
            <person name="Gonzalez J."/>
            <person name="Henrissat B."/>
            <person name="Kuo A."/>
            <person name="Liang C."/>
            <person name="Lipzen A."/>
            <person name="Lutzoni F."/>
            <person name="Magnuson J."/>
            <person name="Mondo S."/>
            <person name="Nolan M."/>
            <person name="Ohm R."/>
            <person name="Pangilinan J."/>
            <person name="Park H.-J."/>
            <person name="Ramirez L."/>
            <person name="Alfaro M."/>
            <person name="Sun H."/>
            <person name="Tritt A."/>
            <person name="Yoshinaga Y."/>
            <person name="Zwiers L.-H."/>
            <person name="Turgeon B."/>
            <person name="Goodwin S."/>
            <person name="Spatafora J."/>
            <person name="Crous P."/>
            <person name="Grigoriev I."/>
        </authorList>
    </citation>
    <scope>NUCLEOTIDE SEQUENCE</scope>
    <source>
        <strain evidence="8">CBS 125425</strain>
    </source>
</reference>
<feature type="transmembrane region" description="Helical" evidence="6">
    <location>
        <begin position="215"/>
        <end position="237"/>
    </location>
</feature>
<dbReference type="Pfam" id="PF07690">
    <property type="entry name" value="MFS_1"/>
    <property type="match status" value="1"/>
</dbReference>
<comment type="subcellular location">
    <subcellularLocation>
        <location evidence="1">Membrane</location>
        <topology evidence="1">Multi-pass membrane protein</topology>
    </subcellularLocation>
</comment>
<feature type="transmembrane region" description="Helical" evidence="6">
    <location>
        <begin position="289"/>
        <end position="314"/>
    </location>
</feature>
<evidence type="ECO:0000256" key="1">
    <source>
        <dbReference type="ARBA" id="ARBA00004141"/>
    </source>
</evidence>
<feature type="transmembrane region" description="Helical" evidence="6">
    <location>
        <begin position="123"/>
        <end position="140"/>
    </location>
</feature>
<evidence type="ECO:0000313" key="9">
    <source>
        <dbReference type="Proteomes" id="UP000799444"/>
    </source>
</evidence>
<dbReference type="Proteomes" id="UP000799444">
    <property type="component" value="Unassembled WGS sequence"/>
</dbReference>
<organism evidence="8 9">
    <name type="scientific">Polyplosphaeria fusca</name>
    <dbReference type="NCBI Taxonomy" id="682080"/>
    <lineage>
        <taxon>Eukaryota</taxon>
        <taxon>Fungi</taxon>
        <taxon>Dikarya</taxon>
        <taxon>Ascomycota</taxon>
        <taxon>Pezizomycotina</taxon>
        <taxon>Dothideomycetes</taxon>
        <taxon>Pleosporomycetidae</taxon>
        <taxon>Pleosporales</taxon>
        <taxon>Tetraplosphaeriaceae</taxon>
        <taxon>Polyplosphaeria</taxon>
    </lineage>
</organism>
<gene>
    <name evidence="8" type="ORF">EJ04DRAFT_602656</name>
</gene>
<dbReference type="InterPro" id="IPR011701">
    <property type="entry name" value="MFS"/>
</dbReference>
<feature type="transmembrane region" description="Helical" evidence="6">
    <location>
        <begin position="413"/>
        <end position="432"/>
    </location>
</feature>
<feature type="transmembrane region" description="Helical" evidence="6">
    <location>
        <begin position="89"/>
        <end position="111"/>
    </location>
</feature>
<dbReference type="PANTHER" id="PTHR43791:SF47">
    <property type="entry name" value="MAJOR FACILITATOR SUPERFAMILY (MFS) PROFILE DOMAIN-CONTAINING PROTEIN-RELATED"/>
    <property type="match status" value="1"/>
</dbReference>
<evidence type="ECO:0000256" key="4">
    <source>
        <dbReference type="ARBA" id="ARBA00022989"/>
    </source>
</evidence>
<keyword evidence="3 6" id="KW-0812">Transmembrane</keyword>